<dbReference type="GO" id="GO:0005634">
    <property type="term" value="C:nucleus"/>
    <property type="evidence" value="ECO:0007669"/>
    <property type="project" value="TreeGrafter"/>
</dbReference>
<feature type="compositionally biased region" description="Polar residues" evidence="4">
    <location>
        <begin position="519"/>
        <end position="536"/>
    </location>
</feature>
<dbReference type="PROSITE" id="PS50112">
    <property type="entry name" value="PAS"/>
    <property type="match status" value="1"/>
</dbReference>
<protein>
    <recommendedName>
        <fullName evidence="5">PAS domain-containing protein</fullName>
    </recommendedName>
</protein>
<evidence type="ECO:0000256" key="2">
    <source>
        <dbReference type="ARBA" id="ARBA00022643"/>
    </source>
</evidence>
<comment type="caution">
    <text evidence="6">The sequence shown here is derived from an EMBL/GenBank/DDBJ whole genome shotgun (WGS) entry which is preliminary data.</text>
</comment>
<dbReference type="Proteomes" id="UP001178507">
    <property type="component" value="Unassembled WGS sequence"/>
</dbReference>
<gene>
    <name evidence="6" type="ORF">EVOR1521_LOCUS7703</name>
</gene>
<dbReference type="EMBL" id="CAUJNA010000635">
    <property type="protein sequence ID" value="CAJ1379466.1"/>
    <property type="molecule type" value="Genomic_DNA"/>
</dbReference>
<dbReference type="PANTHER" id="PTHR47429">
    <property type="entry name" value="PROTEIN TWIN LOV 1"/>
    <property type="match status" value="1"/>
</dbReference>
<accession>A0AA36I366</accession>
<keyword evidence="2" id="KW-0288">FMN</keyword>
<keyword evidence="7" id="KW-1185">Reference proteome</keyword>
<dbReference type="PANTHER" id="PTHR47429:SF2">
    <property type="entry name" value="PROTEIN TWIN LOV 1"/>
    <property type="match status" value="1"/>
</dbReference>
<keyword evidence="1" id="KW-0285">Flavoprotein</keyword>
<organism evidence="6 7">
    <name type="scientific">Effrenium voratum</name>
    <dbReference type="NCBI Taxonomy" id="2562239"/>
    <lineage>
        <taxon>Eukaryota</taxon>
        <taxon>Sar</taxon>
        <taxon>Alveolata</taxon>
        <taxon>Dinophyceae</taxon>
        <taxon>Suessiales</taxon>
        <taxon>Symbiodiniaceae</taxon>
        <taxon>Effrenium</taxon>
    </lineage>
</organism>
<dbReference type="InterPro" id="IPR000014">
    <property type="entry name" value="PAS"/>
</dbReference>
<dbReference type="Gene3D" id="3.30.450.20">
    <property type="entry name" value="PAS domain"/>
    <property type="match status" value="2"/>
</dbReference>
<sequence length="604" mass="67475">MDLDFDGFQKQVSVYSNISRRSDQESLVDPENFSRQCTEIDEIASKTLLDQSLIEDALREAVQECKFCVTIADPQREDCPLIAVSDEFLTMTGYFREEVVGKNCRILNRDCYLEPTTFCALREACKTGMPFNGVILNRRKSGDLFMNLVNLQGLVVAKNPRGDSLWFVVGIQADVTDLCLETTELQVPRLNEVARIIREKLTAELSTMAMSSAMIAEKTLGKSSCAWWLLPDPVYTSPDQQTSFSRQKTLFDTVMETEFGDLSDDEFAAEARPRPGLDRRLSSFARQQSQHVDTLLPNAMALGDIDEVMREAVKDCNFSVSIGDPRAFDCPLVAVSDQFEALTGYSRDEIIGKNCRFLGRNCPLGEQDQTALRQACMDGSPFCKIIVNRRKSGDLFLNLVDLRGVTLARNLRTREELWFLVGIQADVTYKESSALPKDHLESIHQVASCIRTRMSDQLALMALAGSSSAGCLSDASGEEEVLWVPVDAPKWMKGAQSIRQASPEAHLQWRVERVRQTSSCQGSTSRQASHGRSSQPVGRLTGDDLELGRNLAALPAKQNTTWELTQFRSGLWLIMAGLGSLVLWEMSRTKCFGWMCPWLKATSL</sequence>
<evidence type="ECO:0000313" key="6">
    <source>
        <dbReference type="EMBL" id="CAJ1379466.1"/>
    </source>
</evidence>
<evidence type="ECO:0000256" key="1">
    <source>
        <dbReference type="ARBA" id="ARBA00022630"/>
    </source>
</evidence>
<dbReference type="AlphaFoldDB" id="A0AA36I366"/>
<feature type="domain" description="PAS" evidence="5">
    <location>
        <begin position="332"/>
        <end position="354"/>
    </location>
</feature>
<reference evidence="6" key="1">
    <citation type="submission" date="2023-08" db="EMBL/GenBank/DDBJ databases">
        <authorList>
            <person name="Chen Y."/>
            <person name="Shah S."/>
            <person name="Dougan E. K."/>
            <person name="Thang M."/>
            <person name="Chan C."/>
        </authorList>
    </citation>
    <scope>NUCLEOTIDE SEQUENCE</scope>
</reference>
<evidence type="ECO:0000256" key="3">
    <source>
        <dbReference type="ARBA" id="ARBA00022991"/>
    </source>
</evidence>
<name>A0AA36I366_9DINO</name>
<dbReference type="Pfam" id="PF13426">
    <property type="entry name" value="PAS_9"/>
    <property type="match status" value="2"/>
</dbReference>
<keyword evidence="3" id="KW-0157">Chromophore</keyword>
<proteinExistence type="predicted"/>
<evidence type="ECO:0000256" key="4">
    <source>
        <dbReference type="SAM" id="MobiDB-lite"/>
    </source>
</evidence>
<dbReference type="SUPFAM" id="SSF55785">
    <property type="entry name" value="PYP-like sensor domain (PAS domain)"/>
    <property type="match status" value="2"/>
</dbReference>
<dbReference type="InterPro" id="IPR035965">
    <property type="entry name" value="PAS-like_dom_sf"/>
</dbReference>
<evidence type="ECO:0000313" key="7">
    <source>
        <dbReference type="Proteomes" id="UP001178507"/>
    </source>
</evidence>
<feature type="region of interest" description="Disordered" evidence="4">
    <location>
        <begin position="519"/>
        <end position="539"/>
    </location>
</feature>
<evidence type="ECO:0000259" key="5">
    <source>
        <dbReference type="PROSITE" id="PS50112"/>
    </source>
</evidence>